<dbReference type="InterPro" id="IPR038488">
    <property type="entry name" value="Integrase_DNA-bd_sf"/>
</dbReference>
<dbReference type="Pfam" id="PF13356">
    <property type="entry name" value="Arm-DNA-bind_3"/>
    <property type="match status" value="1"/>
</dbReference>
<dbReference type="Gene3D" id="1.10.150.130">
    <property type="match status" value="1"/>
</dbReference>
<dbReference type="SUPFAM" id="SSF56349">
    <property type="entry name" value="DNA breaking-rejoining enzymes"/>
    <property type="match status" value="1"/>
</dbReference>
<dbReference type="Gene3D" id="1.10.443.10">
    <property type="entry name" value="Intergrase catalytic core"/>
    <property type="match status" value="1"/>
</dbReference>
<dbReference type="GO" id="GO:0003677">
    <property type="term" value="F:DNA binding"/>
    <property type="evidence" value="ECO:0007669"/>
    <property type="project" value="UniProtKB-UniRule"/>
</dbReference>
<dbReference type="InterPro" id="IPR044068">
    <property type="entry name" value="CB"/>
</dbReference>
<dbReference type="InterPro" id="IPR010998">
    <property type="entry name" value="Integrase_recombinase_N"/>
</dbReference>
<dbReference type="PROSITE" id="PS51898">
    <property type="entry name" value="TYR_RECOMBINASE"/>
    <property type="match status" value="1"/>
</dbReference>
<evidence type="ECO:0000259" key="7">
    <source>
        <dbReference type="PROSITE" id="PS51900"/>
    </source>
</evidence>
<evidence type="ECO:0000313" key="9">
    <source>
        <dbReference type="Proteomes" id="UP000389128"/>
    </source>
</evidence>
<accession>A0A6C2CQK5</accession>
<dbReference type="PANTHER" id="PTHR30629:SF2">
    <property type="entry name" value="PROPHAGE INTEGRASE INTS-RELATED"/>
    <property type="match status" value="1"/>
</dbReference>
<dbReference type="PANTHER" id="PTHR30629">
    <property type="entry name" value="PROPHAGE INTEGRASE"/>
    <property type="match status" value="1"/>
</dbReference>
<keyword evidence="3 5" id="KW-0238">DNA-binding</keyword>
<dbReference type="InterPro" id="IPR053876">
    <property type="entry name" value="Phage_int_M"/>
</dbReference>
<organism evidence="8 9">
    <name type="scientific">Zoogloea oleivorans</name>
    <dbReference type="NCBI Taxonomy" id="1552750"/>
    <lineage>
        <taxon>Bacteria</taxon>
        <taxon>Pseudomonadati</taxon>
        <taxon>Pseudomonadota</taxon>
        <taxon>Betaproteobacteria</taxon>
        <taxon>Rhodocyclales</taxon>
        <taxon>Zoogloeaceae</taxon>
        <taxon>Zoogloea</taxon>
    </lineage>
</organism>
<feature type="domain" description="Tyr recombinase" evidence="6">
    <location>
        <begin position="203"/>
        <end position="391"/>
    </location>
</feature>
<dbReference type="Gene3D" id="3.30.160.390">
    <property type="entry name" value="Integrase, DNA-binding domain"/>
    <property type="match status" value="1"/>
</dbReference>
<dbReference type="InterPro" id="IPR013762">
    <property type="entry name" value="Integrase-like_cat_sf"/>
</dbReference>
<evidence type="ECO:0000256" key="2">
    <source>
        <dbReference type="ARBA" id="ARBA00022908"/>
    </source>
</evidence>
<dbReference type="Pfam" id="PF22022">
    <property type="entry name" value="Phage_int_M"/>
    <property type="match status" value="1"/>
</dbReference>
<dbReference type="InterPro" id="IPR011010">
    <property type="entry name" value="DNA_brk_join_enz"/>
</dbReference>
<comment type="similarity">
    <text evidence="1">Belongs to the 'phage' integrase family.</text>
</comment>
<keyword evidence="9" id="KW-1185">Reference proteome</keyword>
<reference evidence="8 9" key="1">
    <citation type="submission" date="2019-01" db="EMBL/GenBank/DDBJ databases">
        <title>Zoogloea oleivorans genome sequencing and assembly.</title>
        <authorList>
            <person name="Tancsics A."/>
            <person name="Farkas M."/>
            <person name="Kriszt B."/>
            <person name="Maroti G."/>
            <person name="Horvath B."/>
        </authorList>
    </citation>
    <scope>NUCLEOTIDE SEQUENCE [LARGE SCALE GENOMIC DNA]</scope>
    <source>
        <strain evidence="8 9">Buc</strain>
    </source>
</reference>
<gene>
    <name evidence="8" type="ORF">ETQ85_12785</name>
</gene>
<evidence type="ECO:0000256" key="3">
    <source>
        <dbReference type="ARBA" id="ARBA00023125"/>
    </source>
</evidence>
<dbReference type="AlphaFoldDB" id="A0A6C2CQK5"/>
<sequence>MALTDTAIRKARPGEKPYKLADEKGLFLLVGIKPGALYWRLKYRFAGKEKLLALGVYPEVPLKVARQKRDDARRLLDAGKDPSETRRAEKIARKVAADASFEIVAREWHEKKRGEWLDTYAAKVLTSLEQDLFPALGHRPVSEISAAEMLAVLRKVEARGALETLKRVRQRAGDIFLYAIATGRAENNPVTGLHKALKVASVEHRAALYPTGLREFFIRLDAVRITLMVKNAIRLLALTFLRPGELRGASWSEIDLQAGVWVVPAERDRSRGLVGMKMKEAHTVALSTQAVDLLKELHEMTGQRDLVFPNRNDPRRPMSDGTINTALRAMGYAGDEVTGAGFRTTATGALLELGWRPEVIDRQLAHRERKEVFGAYSHQAEYLAERRKMMQQWADYLDQVGRGNVIPLHGHTAA</sequence>
<feature type="domain" description="Core-binding (CB)" evidence="7">
    <location>
        <begin position="99"/>
        <end position="180"/>
    </location>
</feature>
<keyword evidence="2" id="KW-0229">DNA integration</keyword>
<evidence type="ECO:0000256" key="4">
    <source>
        <dbReference type="ARBA" id="ARBA00023172"/>
    </source>
</evidence>
<dbReference type="InterPro" id="IPR050808">
    <property type="entry name" value="Phage_Integrase"/>
</dbReference>
<dbReference type="GO" id="GO:0015074">
    <property type="term" value="P:DNA integration"/>
    <property type="evidence" value="ECO:0007669"/>
    <property type="project" value="UniProtKB-KW"/>
</dbReference>
<dbReference type="PROSITE" id="PS51900">
    <property type="entry name" value="CB"/>
    <property type="match status" value="1"/>
</dbReference>
<evidence type="ECO:0000313" key="8">
    <source>
        <dbReference type="EMBL" id="TYC56171.1"/>
    </source>
</evidence>
<dbReference type="InterPro" id="IPR025166">
    <property type="entry name" value="Integrase_DNA_bind_dom"/>
</dbReference>
<proteinExistence type="inferred from homology"/>
<dbReference type="EMBL" id="SDKK01000011">
    <property type="protein sequence ID" value="TYC56171.1"/>
    <property type="molecule type" value="Genomic_DNA"/>
</dbReference>
<protein>
    <submittedName>
        <fullName evidence="8">DUF4102 domain-containing protein</fullName>
    </submittedName>
</protein>
<dbReference type="InterPro" id="IPR002104">
    <property type="entry name" value="Integrase_catalytic"/>
</dbReference>
<dbReference type="OrthoDB" id="9775880at2"/>
<name>A0A6C2CQK5_9RHOO</name>
<evidence type="ECO:0000259" key="6">
    <source>
        <dbReference type="PROSITE" id="PS51898"/>
    </source>
</evidence>
<dbReference type="CDD" id="cd00801">
    <property type="entry name" value="INT_P4_C"/>
    <property type="match status" value="1"/>
</dbReference>
<evidence type="ECO:0000256" key="1">
    <source>
        <dbReference type="ARBA" id="ARBA00008857"/>
    </source>
</evidence>
<dbReference type="Proteomes" id="UP000389128">
    <property type="component" value="Unassembled WGS sequence"/>
</dbReference>
<keyword evidence="4" id="KW-0233">DNA recombination</keyword>
<dbReference type="RefSeq" id="WP_148579465.1">
    <property type="nucleotide sequence ID" value="NZ_SDKK01000011.1"/>
</dbReference>
<evidence type="ECO:0000256" key="5">
    <source>
        <dbReference type="PROSITE-ProRule" id="PRU01248"/>
    </source>
</evidence>
<dbReference type="GO" id="GO:0006310">
    <property type="term" value="P:DNA recombination"/>
    <property type="evidence" value="ECO:0007669"/>
    <property type="project" value="UniProtKB-KW"/>
</dbReference>
<dbReference type="Pfam" id="PF00589">
    <property type="entry name" value="Phage_integrase"/>
    <property type="match status" value="1"/>
</dbReference>
<comment type="caution">
    <text evidence="8">The sequence shown here is derived from an EMBL/GenBank/DDBJ whole genome shotgun (WGS) entry which is preliminary data.</text>
</comment>